<protein>
    <recommendedName>
        <fullName evidence="6 7">Small ribosomal subunit protein uS4</fullName>
    </recommendedName>
</protein>
<comment type="similarity">
    <text evidence="1 7 8">Belongs to the universal ribosomal protein uS4 family.</text>
</comment>
<dbReference type="InterPro" id="IPR005709">
    <property type="entry name" value="Ribosomal_uS4_bac-type"/>
</dbReference>
<dbReference type="SMART" id="SM01390">
    <property type="entry name" value="Ribosomal_S4"/>
    <property type="match status" value="1"/>
</dbReference>
<organism evidence="11 12">
    <name type="scientific">Candidatus Abzuiibacterium crystallinum</name>
    <dbReference type="NCBI Taxonomy" id="1974748"/>
    <lineage>
        <taxon>Bacteria</taxon>
        <taxon>Pseudomonadati</taxon>
        <taxon>Candidatus Omnitrophota</taxon>
        <taxon>Candidatus Abzuiibacterium</taxon>
    </lineage>
</organism>
<dbReference type="FunFam" id="1.10.1050.10:FF:000001">
    <property type="entry name" value="30S ribosomal protein S4"/>
    <property type="match status" value="1"/>
</dbReference>
<dbReference type="InterPro" id="IPR002942">
    <property type="entry name" value="S4_RNA-bd"/>
</dbReference>
<accession>A0A2H0LQB9</accession>
<reference evidence="11 12" key="1">
    <citation type="submission" date="2017-09" db="EMBL/GenBank/DDBJ databases">
        <title>Depth-based differentiation of microbial function through sediment-hosted aquifers and enrichment of novel symbionts in the deep terrestrial subsurface.</title>
        <authorList>
            <person name="Probst A.J."/>
            <person name="Ladd B."/>
            <person name="Jarett J.K."/>
            <person name="Geller-Mcgrath D.E."/>
            <person name="Sieber C.M."/>
            <person name="Emerson J.B."/>
            <person name="Anantharaman K."/>
            <person name="Thomas B.C."/>
            <person name="Malmstrom R."/>
            <person name="Stieglmeier M."/>
            <person name="Klingl A."/>
            <person name="Woyke T."/>
            <person name="Ryan C.M."/>
            <person name="Banfield J.F."/>
        </authorList>
    </citation>
    <scope>NUCLEOTIDE SEQUENCE [LARGE SCALE GENOMIC DNA]</scope>
    <source>
        <strain evidence="11">CG11_big_fil_rev_8_21_14_0_20_45_26</strain>
    </source>
</reference>
<dbReference type="GO" id="GO:0015935">
    <property type="term" value="C:small ribosomal subunit"/>
    <property type="evidence" value="ECO:0007669"/>
    <property type="project" value="InterPro"/>
</dbReference>
<keyword evidence="5 7" id="KW-0687">Ribonucleoprotein</keyword>
<evidence type="ECO:0000256" key="1">
    <source>
        <dbReference type="ARBA" id="ARBA00007465"/>
    </source>
</evidence>
<comment type="function">
    <text evidence="7">One of the primary rRNA binding proteins, it binds directly to 16S rRNA where it nucleates assembly of the body of the 30S subunit.</text>
</comment>
<dbReference type="PROSITE" id="PS50889">
    <property type="entry name" value="S4"/>
    <property type="match status" value="1"/>
</dbReference>
<dbReference type="FunFam" id="3.10.290.10:FF:000001">
    <property type="entry name" value="30S ribosomal protein S4"/>
    <property type="match status" value="1"/>
</dbReference>
<dbReference type="Pfam" id="PF01479">
    <property type="entry name" value="S4"/>
    <property type="match status" value="1"/>
</dbReference>
<dbReference type="GO" id="GO:0003735">
    <property type="term" value="F:structural constituent of ribosome"/>
    <property type="evidence" value="ECO:0007669"/>
    <property type="project" value="InterPro"/>
</dbReference>
<evidence type="ECO:0000256" key="8">
    <source>
        <dbReference type="RuleBase" id="RU003699"/>
    </source>
</evidence>
<evidence type="ECO:0000256" key="5">
    <source>
        <dbReference type="ARBA" id="ARBA00023274"/>
    </source>
</evidence>
<gene>
    <name evidence="7" type="primary">rpsD</name>
    <name evidence="11" type="ORF">COV74_06805</name>
</gene>
<evidence type="ECO:0000256" key="7">
    <source>
        <dbReference type="HAMAP-Rule" id="MF_01306"/>
    </source>
</evidence>
<dbReference type="GO" id="GO:0042274">
    <property type="term" value="P:ribosomal small subunit biogenesis"/>
    <property type="evidence" value="ECO:0007669"/>
    <property type="project" value="TreeGrafter"/>
</dbReference>
<evidence type="ECO:0000259" key="9">
    <source>
        <dbReference type="SMART" id="SM00363"/>
    </source>
</evidence>
<dbReference type="PANTHER" id="PTHR11831:SF4">
    <property type="entry name" value="SMALL RIBOSOMAL SUBUNIT PROTEIN US4M"/>
    <property type="match status" value="1"/>
</dbReference>
<dbReference type="GO" id="GO:0006412">
    <property type="term" value="P:translation"/>
    <property type="evidence" value="ECO:0007669"/>
    <property type="project" value="UniProtKB-UniRule"/>
</dbReference>
<dbReference type="EMBL" id="PCVY01000058">
    <property type="protein sequence ID" value="PIQ85874.1"/>
    <property type="molecule type" value="Genomic_DNA"/>
</dbReference>
<evidence type="ECO:0000313" key="11">
    <source>
        <dbReference type="EMBL" id="PIQ85874.1"/>
    </source>
</evidence>
<dbReference type="GO" id="GO:0019843">
    <property type="term" value="F:rRNA binding"/>
    <property type="evidence" value="ECO:0007669"/>
    <property type="project" value="UniProtKB-UniRule"/>
</dbReference>
<sequence length="207" mass="24007">MGRYTGPVIRLHRREGTNLGLKGRRATDEKYDERLTQPPGMHGRGHQKLSNYGLQLREKQKLKRIYGMMENQFRVFFRRAAKKKGVTGETLIQLLESRLDNVVYRLLFSTTRREARQMVNHGLITVNGKPVDIPSYSIQVGDVIGVRQKEKTIKRVEASLEKWQDLQVPEWLELDRKKLVGKVLREPTKADAQLPVEESQIVELFSK</sequence>
<evidence type="ECO:0000256" key="3">
    <source>
        <dbReference type="ARBA" id="ARBA00022884"/>
    </source>
</evidence>
<evidence type="ECO:0000256" key="2">
    <source>
        <dbReference type="ARBA" id="ARBA00022730"/>
    </source>
</evidence>
<dbReference type="NCBIfam" id="NF003717">
    <property type="entry name" value="PRK05327.1"/>
    <property type="match status" value="1"/>
</dbReference>
<name>A0A2H0LQB9_9BACT</name>
<dbReference type="CDD" id="cd00165">
    <property type="entry name" value="S4"/>
    <property type="match status" value="1"/>
</dbReference>
<evidence type="ECO:0000313" key="12">
    <source>
        <dbReference type="Proteomes" id="UP000230859"/>
    </source>
</evidence>
<keyword evidence="2 7" id="KW-0699">rRNA-binding</keyword>
<dbReference type="InterPro" id="IPR036986">
    <property type="entry name" value="S4_RNA-bd_sf"/>
</dbReference>
<dbReference type="SUPFAM" id="SSF55174">
    <property type="entry name" value="Alpha-L RNA-binding motif"/>
    <property type="match status" value="1"/>
</dbReference>
<feature type="domain" description="RNA-binding S4" evidence="9">
    <location>
        <begin position="97"/>
        <end position="161"/>
    </location>
</feature>
<dbReference type="Pfam" id="PF00163">
    <property type="entry name" value="Ribosomal_S4"/>
    <property type="match status" value="1"/>
</dbReference>
<dbReference type="AlphaFoldDB" id="A0A2H0LQB9"/>
<dbReference type="Gene3D" id="1.10.1050.10">
    <property type="entry name" value="Ribosomal Protein S4 Delta 41, Chain A, domain 1"/>
    <property type="match status" value="1"/>
</dbReference>
<evidence type="ECO:0000259" key="10">
    <source>
        <dbReference type="SMART" id="SM01390"/>
    </source>
</evidence>
<dbReference type="HAMAP" id="MF_01306_B">
    <property type="entry name" value="Ribosomal_uS4_B"/>
    <property type="match status" value="1"/>
</dbReference>
<dbReference type="InterPro" id="IPR018079">
    <property type="entry name" value="Ribosomal_uS4_CS"/>
</dbReference>
<proteinExistence type="inferred from homology"/>
<dbReference type="Proteomes" id="UP000230859">
    <property type="component" value="Unassembled WGS sequence"/>
</dbReference>
<evidence type="ECO:0000256" key="4">
    <source>
        <dbReference type="ARBA" id="ARBA00022980"/>
    </source>
</evidence>
<dbReference type="NCBIfam" id="TIGR01017">
    <property type="entry name" value="rpsD_bact"/>
    <property type="match status" value="1"/>
</dbReference>
<feature type="domain" description="Small ribosomal subunit protein uS4 N-terminal" evidence="10">
    <location>
        <begin position="3"/>
        <end position="96"/>
    </location>
</feature>
<keyword evidence="4 7" id="KW-0689">Ribosomal protein</keyword>
<dbReference type="PANTHER" id="PTHR11831">
    <property type="entry name" value="30S 40S RIBOSOMAL PROTEIN"/>
    <property type="match status" value="1"/>
</dbReference>
<dbReference type="PROSITE" id="PS00632">
    <property type="entry name" value="RIBOSOMAL_S4"/>
    <property type="match status" value="1"/>
</dbReference>
<keyword evidence="3 7" id="KW-0694">RNA-binding</keyword>
<evidence type="ECO:0000256" key="6">
    <source>
        <dbReference type="ARBA" id="ARBA00035254"/>
    </source>
</evidence>
<dbReference type="InterPro" id="IPR001912">
    <property type="entry name" value="Ribosomal_uS4_N"/>
</dbReference>
<dbReference type="InterPro" id="IPR022801">
    <property type="entry name" value="Ribosomal_uS4"/>
</dbReference>
<dbReference type="SMART" id="SM00363">
    <property type="entry name" value="S4"/>
    <property type="match status" value="1"/>
</dbReference>
<comment type="caution">
    <text evidence="11">The sequence shown here is derived from an EMBL/GenBank/DDBJ whole genome shotgun (WGS) entry which is preliminary data.</text>
</comment>
<dbReference type="Gene3D" id="3.10.290.10">
    <property type="entry name" value="RNA-binding S4 domain"/>
    <property type="match status" value="1"/>
</dbReference>
<comment type="function">
    <text evidence="7">With S5 and S12 plays an important role in translational accuracy.</text>
</comment>
<comment type="subunit">
    <text evidence="7">Part of the 30S ribosomal subunit. Contacts protein S5. The interaction surface between S4 and S5 is involved in control of translational fidelity.</text>
</comment>